<proteinExistence type="predicted"/>
<dbReference type="InterPro" id="IPR008030">
    <property type="entry name" value="NmrA-like"/>
</dbReference>
<dbReference type="Pfam" id="PF05368">
    <property type="entry name" value="NmrA"/>
    <property type="match status" value="1"/>
</dbReference>
<sequence length="282" mass="29684">MIVVTGGTGRLGRAVVDRLAERIPADQLGVSVRDPQKAADFAARGIRVRRADFDDPGALADAFRGATQVLIVSGPADPAPHHVAIGTAKTAGAERILYTSHQAANPDSLFVATRGHAATEQDLVNSGVPFTALRNGFYASTPVFLLRSALETGELVLPADGPFSWTAHRDLADAAVVALTDPDRLDGVTPPLTGPEVLDYADVAAIASDVLGRKITRVTVPDEEWKQAALGRGMPEFLVELTLGIFAAARRGEFAVVDPTLPTILGRPATTLREVLTAELTA</sequence>
<dbReference type="GO" id="GO:0003955">
    <property type="term" value="F:NAD(P)H dehydrogenase (quinone) activity"/>
    <property type="evidence" value="ECO:0007669"/>
    <property type="project" value="UniProtKB-EC"/>
</dbReference>
<gene>
    <name evidence="2" type="ORF">ABN611_22330</name>
</gene>
<dbReference type="CDD" id="cd05269">
    <property type="entry name" value="TMR_SDR_a"/>
    <property type="match status" value="1"/>
</dbReference>
<reference evidence="2" key="1">
    <citation type="submission" date="2024-06" db="EMBL/GenBank/DDBJ databases">
        <title>Kribbella sp. strain HUAS MG21 genome sequences.</title>
        <authorList>
            <person name="Mo P."/>
        </authorList>
    </citation>
    <scope>NUCLEOTIDE SEQUENCE</scope>
    <source>
        <strain evidence="2">HUAS MG21</strain>
    </source>
</reference>
<protein>
    <submittedName>
        <fullName evidence="2">SDR family oxidoreductase</fullName>
        <ecNumber evidence="2">1.6.5.2</ecNumber>
    </submittedName>
</protein>
<dbReference type="PANTHER" id="PTHR47129:SF1">
    <property type="entry name" value="NMRA-LIKE DOMAIN-CONTAINING PROTEIN"/>
    <property type="match status" value="1"/>
</dbReference>
<evidence type="ECO:0000259" key="1">
    <source>
        <dbReference type="Pfam" id="PF05368"/>
    </source>
</evidence>
<dbReference type="AlphaFoldDB" id="A0AAU7T3N1"/>
<dbReference type="Gene3D" id="3.40.50.720">
    <property type="entry name" value="NAD(P)-binding Rossmann-like Domain"/>
    <property type="match status" value="1"/>
</dbReference>
<name>A0AAU7T3N1_9ACTN</name>
<feature type="domain" description="NmrA-like" evidence="1">
    <location>
        <begin position="2"/>
        <end position="236"/>
    </location>
</feature>
<evidence type="ECO:0000313" key="2">
    <source>
        <dbReference type="EMBL" id="XBV21301.1"/>
    </source>
</evidence>
<dbReference type="InterPro" id="IPR052718">
    <property type="entry name" value="NmrA-type_oxidoreductase"/>
</dbReference>
<dbReference type="InterPro" id="IPR036291">
    <property type="entry name" value="NAD(P)-bd_dom_sf"/>
</dbReference>
<dbReference type="RefSeq" id="WP_350274163.1">
    <property type="nucleotide sequence ID" value="NZ_CP158165.1"/>
</dbReference>
<accession>A0AAU7T3N1</accession>
<dbReference type="PANTHER" id="PTHR47129">
    <property type="entry name" value="QUINONE OXIDOREDUCTASE 2"/>
    <property type="match status" value="1"/>
</dbReference>
<organism evidence="2">
    <name type="scientific">Kribbella sp. HUAS MG21</name>
    <dbReference type="NCBI Taxonomy" id="3160966"/>
    <lineage>
        <taxon>Bacteria</taxon>
        <taxon>Bacillati</taxon>
        <taxon>Actinomycetota</taxon>
        <taxon>Actinomycetes</taxon>
        <taxon>Propionibacteriales</taxon>
        <taxon>Kribbellaceae</taxon>
        <taxon>Kribbella</taxon>
    </lineage>
</organism>
<keyword evidence="2" id="KW-0560">Oxidoreductase</keyword>
<dbReference type="Gene3D" id="3.90.25.10">
    <property type="entry name" value="UDP-galactose 4-epimerase, domain 1"/>
    <property type="match status" value="1"/>
</dbReference>
<dbReference type="EMBL" id="CP158165">
    <property type="protein sequence ID" value="XBV21301.1"/>
    <property type="molecule type" value="Genomic_DNA"/>
</dbReference>
<dbReference type="EC" id="1.6.5.2" evidence="2"/>
<dbReference type="SUPFAM" id="SSF51735">
    <property type="entry name" value="NAD(P)-binding Rossmann-fold domains"/>
    <property type="match status" value="1"/>
</dbReference>